<reference evidence="2 3" key="1">
    <citation type="submission" date="2015-07" db="EMBL/GenBank/DDBJ databases">
        <title>Draft Genome Sequence of Malassezia furfur CBS1878 and Malassezia pachydermatis CBS1879.</title>
        <authorList>
            <person name="Triana S."/>
            <person name="Ohm R."/>
            <person name="Gonzalez A."/>
            <person name="DeCock H."/>
            <person name="Restrepo S."/>
            <person name="Celis A."/>
        </authorList>
    </citation>
    <scope>NUCLEOTIDE SEQUENCE [LARGE SCALE GENOMIC DNA]</scope>
    <source>
        <strain evidence="2 3">CBS 1879</strain>
    </source>
</reference>
<name>A0A0M8MWM0_9BASI</name>
<dbReference type="GeneID" id="28729107"/>
<sequence>MDLDLFYGSGPPPRYELESDDEDSAPSTPSWKPAVEGTPVKHRPMLVFLGDMGATCLAAWLPTNHLLVTERIKGPQGVWAVIHTPTDSMSPILVYIAQPDTVPLAAQASLTQALLQQWLPSSITLFQAYAPTLYMHGSNPPSKPNSAEAPVRWLASSTTSVPTASWLQRWEAPNTLTGCAAALMMQAVYLSTPAVIYCLPTARAVPHPTFQPALIPAAAPHAVSSSSPEEAYQRVSHLVNDMDVRTARMSASIFPSSVSQDPSSPVSAPTLWHTAWQALTHTRTPSGAIGDGGIQI</sequence>
<dbReference type="Proteomes" id="UP000037751">
    <property type="component" value="Unassembled WGS sequence"/>
</dbReference>
<organism evidence="2 3">
    <name type="scientific">Malassezia pachydermatis</name>
    <dbReference type="NCBI Taxonomy" id="77020"/>
    <lineage>
        <taxon>Eukaryota</taxon>
        <taxon>Fungi</taxon>
        <taxon>Dikarya</taxon>
        <taxon>Basidiomycota</taxon>
        <taxon>Ustilaginomycotina</taxon>
        <taxon>Malasseziomycetes</taxon>
        <taxon>Malasseziales</taxon>
        <taxon>Malasseziaceae</taxon>
        <taxon>Malassezia</taxon>
    </lineage>
</organism>
<gene>
    <name evidence="2" type="ORF">Malapachy_2744</name>
</gene>
<evidence type="ECO:0000313" key="2">
    <source>
        <dbReference type="EMBL" id="KOS15794.1"/>
    </source>
</evidence>
<dbReference type="VEuPathDB" id="FungiDB:Malapachy_2744"/>
<accession>A0A0M8MWM0</accession>
<evidence type="ECO:0000313" key="3">
    <source>
        <dbReference type="Proteomes" id="UP000037751"/>
    </source>
</evidence>
<dbReference type="RefSeq" id="XP_017993426.1">
    <property type="nucleotide sequence ID" value="XM_018137232.1"/>
</dbReference>
<feature type="region of interest" description="Disordered" evidence="1">
    <location>
        <begin position="1"/>
        <end position="36"/>
    </location>
</feature>
<comment type="caution">
    <text evidence="2">The sequence shown here is derived from an EMBL/GenBank/DDBJ whole genome shotgun (WGS) entry which is preliminary data.</text>
</comment>
<dbReference type="STRING" id="77020.A0A0M8MWM0"/>
<keyword evidence="3" id="KW-1185">Reference proteome</keyword>
<protein>
    <recommendedName>
        <fullName evidence="4">Proteasome assembly chaperone 1</fullName>
    </recommendedName>
</protein>
<evidence type="ECO:0008006" key="4">
    <source>
        <dbReference type="Google" id="ProtNLM"/>
    </source>
</evidence>
<evidence type="ECO:0000256" key="1">
    <source>
        <dbReference type="SAM" id="MobiDB-lite"/>
    </source>
</evidence>
<dbReference type="OrthoDB" id="2546621at2759"/>
<proteinExistence type="predicted"/>
<dbReference type="EMBL" id="LGAV01000002">
    <property type="protein sequence ID" value="KOS15794.1"/>
    <property type="molecule type" value="Genomic_DNA"/>
</dbReference>
<dbReference type="AlphaFoldDB" id="A0A0M8MWM0"/>